<organism evidence="2 3">
    <name type="scientific">Aphanomyces euteiches</name>
    <dbReference type="NCBI Taxonomy" id="100861"/>
    <lineage>
        <taxon>Eukaryota</taxon>
        <taxon>Sar</taxon>
        <taxon>Stramenopiles</taxon>
        <taxon>Oomycota</taxon>
        <taxon>Saprolegniomycetes</taxon>
        <taxon>Saprolegniales</taxon>
        <taxon>Verrucalvaceae</taxon>
        <taxon>Aphanomyces</taxon>
    </lineage>
</organism>
<dbReference type="GO" id="GO:0005634">
    <property type="term" value="C:nucleus"/>
    <property type="evidence" value="ECO:0007669"/>
    <property type="project" value="TreeGrafter"/>
</dbReference>
<dbReference type="GO" id="GO:0008832">
    <property type="term" value="F:dGTPase activity"/>
    <property type="evidence" value="ECO:0007669"/>
    <property type="project" value="TreeGrafter"/>
</dbReference>
<dbReference type="PANTHER" id="PTHR11373">
    <property type="entry name" value="DEOXYNUCLEOSIDE TRIPHOSPHATE TRIPHOSPHOHYDROLASE"/>
    <property type="match status" value="1"/>
</dbReference>
<sequence>MVKQGTILNWVDKQRKPLNTEVAHAKNKASNDVFDGHAKRLKRCEDTWSSDEEPGSSQDCFECSQDSMPDLDSCVSSTQIIDSCSSVDELSVLGYENRLENRKMIKDSVHGCIYLEPLCMAITDTVHFQRLRHLKQLGASSYVYMGATHSRFEHSMGVAHLAEYMLTQLRTHQPWLQIDNRDILCVKVAGLCHDLGHGPFSHVYDGIFMQQLKERGQGIPSMQRWTHEQGSVDMLDALLAEYNIDLTSYGLCSIDHEFIKELILGRPLDLSSREFRGRPTKPFLYEVVNNAKTGLDVDKLDYFMRDAQYTGVKAGCDTQLLLSTARVLPDAVSGELTMCWPEKLAEQIMKVFRTRFELHQSVYQHKVTRAIEYMICDVLLEADTSFQIRGSRISQAPLHMIAYKNLDDRVLALIEHSNDPRLAKSQAMLERIATKPLYKWVGTTQETSRSALLSEAEIKIEICRFSGGCNLDPSQLIIEKNKIHYGQKDRDPLKAIRFFRKHASPTAKCFQLHEAAYAMHCPKQFMESNVRLFVRDDHLLGVARAAFVEWCTKQNRSYVYPQEE</sequence>
<dbReference type="Gene3D" id="1.10.3210.10">
    <property type="entry name" value="Hypothetical protein af1432"/>
    <property type="match status" value="1"/>
</dbReference>
<evidence type="ECO:0000259" key="1">
    <source>
        <dbReference type="SMART" id="SM00471"/>
    </source>
</evidence>
<dbReference type="InterPro" id="IPR003607">
    <property type="entry name" value="HD/PDEase_dom"/>
</dbReference>
<dbReference type="EMBL" id="VJMJ01000075">
    <property type="protein sequence ID" value="KAF0738400.1"/>
    <property type="molecule type" value="Genomic_DNA"/>
</dbReference>
<evidence type="ECO:0000313" key="2">
    <source>
        <dbReference type="EMBL" id="KAF0738400.1"/>
    </source>
</evidence>
<dbReference type="GO" id="GO:0006203">
    <property type="term" value="P:dGTP catabolic process"/>
    <property type="evidence" value="ECO:0007669"/>
    <property type="project" value="TreeGrafter"/>
</dbReference>
<comment type="caution">
    <text evidence="2">The sequence shown here is derived from an EMBL/GenBank/DDBJ whole genome shotgun (WGS) entry which is preliminary data.</text>
</comment>
<accession>A0A6G0XE50</accession>
<dbReference type="InterPro" id="IPR050135">
    <property type="entry name" value="dGTPase-like"/>
</dbReference>
<dbReference type="Pfam" id="PF01966">
    <property type="entry name" value="HD"/>
    <property type="match status" value="1"/>
</dbReference>
<dbReference type="Gene3D" id="3.30.70.2760">
    <property type="match status" value="1"/>
</dbReference>
<dbReference type="PANTHER" id="PTHR11373:SF4">
    <property type="entry name" value="DEOXYNUCLEOSIDE TRIPHOSPHATE TRIPHOSPHOHYDROLASE SAMHD1"/>
    <property type="match status" value="1"/>
</dbReference>
<protein>
    <recommendedName>
        <fullName evidence="1">HD/PDEase domain-containing protein</fullName>
    </recommendedName>
</protein>
<dbReference type="CDD" id="cd00077">
    <property type="entry name" value="HDc"/>
    <property type="match status" value="1"/>
</dbReference>
<gene>
    <name evidence="2" type="ORF">Ae201684_005752</name>
</gene>
<dbReference type="Proteomes" id="UP000481153">
    <property type="component" value="Unassembled WGS sequence"/>
</dbReference>
<dbReference type="AlphaFoldDB" id="A0A6G0XE50"/>
<name>A0A6G0XE50_9STRA</name>
<dbReference type="InterPro" id="IPR006674">
    <property type="entry name" value="HD_domain"/>
</dbReference>
<reference evidence="2 3" key="1">
    <citation type="submission" date="2019-07" db="EMBL/GenBank/DDBJ databases">
        <title>Genomics analysis of Aphanomyces spp. identifies a new class of oomycete effector associated with host adaptation.</title>
        <authorList>
            <person name="Gaulin E."/>
        </authorList>
    </citation>
    <scope>NUCLEOTIDE SEQUENCE [LARGE SCALE GENOMIC DNA]</scope>
    <source>
        <strain evidence="2 3">ATCC 201684</strain>
    </source>
</reference>
<proteinExistence type="predicted"/>
<evidence type="ECO:0000313" key="3">
    <source>
        <dbReference type="Proteomes" id="UP000481153"/>
    </source>
</evidence>
<dbReference type="SUPFAM" id="SSF109604">
    <property type="entry name" value="HD-domain/PDEase-like"/>
    <property type="match status" value="1"/>
</dbReference>
<feature type="domain" description="HD/PDEase" evidence="1">
    <location>
        <begin position="147"/>
        <end position="312"/>
    </location>
</feature>
<keyword evidence="3" id="KW-1185">Reference proteome</keyword>
<dbReference type="SMART" id="SM00471">
    <property type="entry name" value="HDc"/>
    <property type="match status" value="1"/>
</dbReference>
<dbReference type="VEuPathDB" id="FungiDB:AeMF1_010959"/>